<organism evidence="1 2">
    <name type="scientific">Candidatus Accumulibacter phosphatis</name>
    <dbReference type="NCBI Taxonomy" id="327160"/>
    <lineage>
        <taxon>Bacteria</taxon>
        <taxon>Pseudomonadati</taxon>
        <taxon>Pseudomonadota</taxon>
        <taxon>Betaproteobacteria</taxon>
        <taxon>Candidatus Accumulibacter</taxon>
    </lineage>
</organism>
<sequence>MSCGLPAPGPSENFTLETLTHQQAPVWYHVFCTRDHPNTAESFSFGWGDTRFAPIKLPDGRPVGTCYAATSERAACLESVLHDLPLDPPGVFSLADLAHCRIPSWREARAELNELPLASERWIEIDTS</sequence>
<reference evidence="1 2" key="1">
    <citation type="submission" date="2014-02" db="EMBL/GenBank/DDBJ databases">
        <title>Expanding our view of genomic diversity in Candidatus Accumulibacter clades.</title>
        <authorList>
            <person name="Skennerton C.T."/>
            <person name="Barr J.J."/>
            <person name="Slater F.R."/>
            <person name="Bond P.L."/>
            <person name="Tyson G.W."/>
        </authorList>
    </citation>
    <scope>NUCLEOTIDE SEQUENCE [LARGE SCALE GENOMIC DNA]</scope>
    <source>
        <strain evidence="2">BA-91</strain>
    </source>
</reference>
<dbReference type="AlphaFoldDB" id="A0A080LUR2"/>
<accession>A0A080LUR2</accession>
<name>A0A080LUR2_9PROT</name>
<protein>
    <recommendedName>
        <fullName evidence="3">RES domain-containing protein</fullName>
    </recommendedName>
</protein>
<evidence type="ECO:0000313" key="2">
    <source>
        <dbReference type="Proteomes" id="UP000020077"/>
    </source>
</evidence>
<dbReference type="EMBL" id="JDVG02000411">
    <property type="protein sequence ID" value="KFB72286.1"/>
    <property type="molecule type" value="Genomic_DNA"/>
</dbReference>
<gene>
    <name evidence="1" type="ORF">AW09_002540</name>
</gene>
<evidence type="ECO:0000313" key="1">
    <source>
        <dbReference type="EMBL" id="KFB72286.1"/>
    </source>
</evidence>
<comment type="caution">
    <text evidence="1">The sequence shown here is derived from an EMBL/GenBank/DDBJ whole genome shotgun (WGS) entry which is preliminary data.</text>
</comment>
<proteinExistence type="predicted"/>
<dbReference type="Proteomes" id="UP000020077">
    <property type="component" value="Unassembled WGS sequence"/>
</dbReference>
<evidence type="ECO:0008006" key="3">
    <source>
        <dbReference type="Google" id="ProtNLM"/>
    </source>
</evidence>